<proteinExistence type="evidence at transcript level"/>
<dbReference type="AlphaFoldDB" id="A9P1K4"/>
<dbReference type="InterPro" id="IPR053218">
    <property type="entry name" value="Pathogen-related_defense"/>
</dbReference>
<organism evidence="1">
    <name type="scientific">Picea sitchensis</name>
    <name type="common">Sitka spruce</name>
    <name type="synonym">Pinus sitchensis</name>
    <dbReference type="NCBI Taxonomy" id="3332"/>
    <lineage>
        <taxon>Eukaryota</taxon>
        <taxon>Viridiplantae</taxon>
        <taxon>Streptophyta</taxon>
        <taxon>Embryophyta</taxon>
        <taxon>Tracheophyta</taxon>
        <taxon>Spermatophyta</taxon>
        <taxon>Pinopsida</taxon>
        <taxon>Pinidae</taxon>
        <taxon>Conifers I</taxon>
        <taxon>Pinales</taxon>
        <taxon>Pinaceae</taxon>
        <taxon>Picea</taxon>
    </lineage>
</organism>
<reference evidence="1" key="1">
    <citation type="journal article" date="2008" name="BMC Genomics">
        <title>A conifer genomics resource of 200,000 spruce (Picea spp.) ESTs and 6,464 high-quality, sequence-finished full-length cDNAs for Sitka spruce (Picea sitchensis).</title>
        <authorList>
            <person name="Ralph S.G."/>
            <person name="Chun H.J."/>
            <person name="Kolosova N."/>
            <person name="Cooper D."/>
            <person name="Oddy C."/>
            <person name="Ritland C.E."/>
            <person name="Kirkpatrick R."/>
            <person name="Moore R."/>
            <person name="Barber S."/>
            <person name="Holt R.A."/>
            <person name="Jones S.J."/>
            <person name="Marra M.A."/>
            <person name="Douglas C.J."/>
            <person name="Ritland K."/>
            <person name="Bohlmann J."/>
        </authorList>
    </citation>
    <scope>NUCLEOTIDE SEQUENCE</scope>
    <source>
        <tissue evidence="1">Green portion of the leader tissue</tissue>
    </source>
</reference>
<dbReference type="SUPFAM" id="SSF54427">
    <property type="entry name" value="NTF2-like"/>
    <property type="match status" value="1"/>
</dbReference>
<name>A9P1K4_PICSI</name>
<dbReference type="PANTHER" id="PTHR31723">
    <property type="entry name" value="PATHOGENESIS-RELATED FAMILY PROTEIN"/>
    <property type="match status" value="1"/>
</dbReference>
<dbReference type="Gene3D" id="3.10.450.50">
    <property type="match status" value="1"/>
</dbReference>
<accession>A9P1K4</accession>
<dbReference type="PANTHER" id="PTHR31723:SF10">
    <property type="entry name" value="PATHOGEN-RELATED PROTEIN"/>
    <property type="match status" value="1"/>
</dbReference>
<protein>
    <recommendedName>
        <fullName evidence="2">Pathogen-related protein</fullName>
    </recommendedName>
</protein>
<evidence type="ECO:0008006" key="2">
    <source>
        <dbReference type="Google" id="ProtNLM"/>
    </source>
</evidence>
<sequence>MSATSHEEAAATAAQVELDPYRLHMYGEAEKHTAWRHGAPPSYNQVNKLFEEGRTKVWPKGSLEETVEKLVKTWEMELSHKTNIQDFKTIDPRSFSMRVNGRPALSGKETLDMGSYNALLQTSLPEELQYYKTSMETFESSHDIFRTSFPRGFAWEVVQVYTGPPLVTFKFRHWGVMEGPFKGHKPTGETVQFIGIAIAKVNEEMRIVEVEVYYDPAELCGGLLRGLVEKSYGEYKKGTEGCPFYAGISHTSK</sequence>
<dbReference type="EMBL" id="EF087526">
    <property type="protein sequence ID" value="ABK26765.1"/>
    <property type="molecule type" value="mRNA"/>
</dbReference>
<dbReference type="InterPro" id="IPR032710">
    <property type="entry name" value="NTF2-like_dom_sf"/>
</dbReference>
<evidence type="ECO:0000313" key="1">
    <source>
        <dbReference type="EMBL" id="ABK26765.1"/>
    </source>
</evidence>